<dbReference type="EMBL" id="JAQIFT010000068">
    <property type="protein sequence ID" value="MDA3733607.1"/>
    <property type="molecule type" value="Genomic_DNA"/>
</dbReference>
<keyword evidence="2" id="KW-1185">Reference proteome</keyword>
<comment type="caution">
    <text evidence="1">The sequence shown here is derived from an EMBL/GenBank/DDBJ whole genome shotgun (WGS) entry which is preliminary data.</text>
</comment>
<dbReference type="AlphaFoldDB" id="A0AA42J2E5"/>
<name>A0AA42J2E5_9FIRM</name>
<dbReference type="Proteomes" id="UP001169242">
    <property type="component" value="Unassembled WGS sequence"/>
</dbReference>
<evidence type="ECO:0000313" key="1">
    <source>
        <dbReference type="EMBL" id="MDA3733607.1"/>
    </source>
</evidence>
<organism evidence="1 2">
    <name type="scientific">Holtiella tumoricola</name>
    <dbReference type="NCBI Taxonomy" id="3018743"/>
    <lineage>
        <taxon>Bacteria</taxon>
        <taxon>Bacillati</taxon>
        <taxon>Bacillota</taxon>
        <taxon>Clostridia</taxon>
        <taxon>Lachnospirales</taxon>
        <taxon>Cellulosilyticaceae</taxon>
        <taxon>Holtiella</taxon>
    </lineage>
</organism>
<protein>
    <submittedName>
        <fullName evidence="1">Uncharacterized protein</fullName>
    </submittedName>
</protein>
<accession>A0AA42J2E5</accession>
<dbReference type="RefSeq" id="WP_271013412.1">
    <property type="nucleotide sequence ID" value="NZ_JAQIFT010000068.1"/>
</dbReference>
<evidence type="ECO:0000313" key="2">
    <source>
        <dbReference type="Proteomes" id="UP001169242"/>
    </source>
</evidence>
<proteinExistence type="predicted"/>
<sequence>MSKMKNYILAKVSNVIPYYPGLNEITGSVTASILMMQLEYWFAKQEGGMFFKFTEPCEHDLYREGDSWLEELNFGKEEFKGAFNRIGKCYKSKSQFVNQKDGNLFEGKLYASYYDRQKRLTYYFRNNDFVDKILEEWISNKESIPISKKREKAISKKQEIPISSKQENTICVEGKNQPLETGNSDLQKQENPISTDGNFPFPHISVDYYSRLQQKTTTNKNKPAQVQEYILNLFGTYAGQDVELLETLIAFNDMRNELKNGKMTQRAAELMLKELDKLGTDRVTKIAILNRSIQNNWKGIFELPQGYALPAMQSIQLDDGTVVETGQVESKSAFDKLREKYGE</sequence>
<reference evidence="1" key="1">
    <citation type="journal article" date="2023" name="Int. J. Syst. Evol. Microbiol.">
        <title>&lt;i&gt;Holtiella tumoricola&lt;/i&gt; gen. nov. sp. nov., isolated from a human clinical sample.</title>
        <authorList>
            <person name="Allen-Vercoe E."/>
            <person name="Daigneault M.C."/>
            <person name="Vancuren S.J."/>
            <person name="Cochrane K."/>
            <person name="O'Neal L.L."/>
            <person name="Sankaranarayanan K."/>
            <person name="Lawson P.A."/>
        </authorList>
    </citation>
    <scope>NUCLEOTIDE SEQUENCE</scope>
    <source>
        <strain evidence="1">CC70A</strain>
    </source>
</reference>
<gene>
    <name evidence="1" type="ORF">PBV87_19235</name>
</gene>